<accession>A0A031LPJ1</accession>
<reference evidence="2 3" key="1">
    <citation type="submission" date="2014-03" db="EMBL/GenBank/DDBJ databases">
        <title>Draft genome sequence of the novel thermoacidophilic archaea Acidianus copahuensis ALE1 strain, isolated from Copahue volcanic area in Neuquen Argentina.</title>
        <authorList>
            <person name="Urbieta M.S."/>
            <person name="Rascovan N."/>
            <person name="Castro C."/>
            <person name="Revale S."/>
            <person name="Giaveno M.A."/>
            <person name="Vazquez M.P."/>
            <person name="Donati E.R."/>
        </authorList>
    </citation>
    <scope>NUCLEOTIDE SEQUENCE [LARGE SCALE GENOMIC DNA]</scope>
    <source>
        <strain evidence="2 3">ALE1</strain>
    </source>
</reference>
<protein>
    <submittedName>
        <fullName evidence="2">MarR family transcriptional regulator</fullName>
    </submittedName>
</protein>
<dbReference type="SUPFAM" id="SSF46785">
    <property type="entry name" value="Winged helix' DNA-binding domain"/>
    <property type="match status" value="1"/>
</dbReference>
<sequence length="92" mass="10800">MNIEQLTVLTNLAEGELSVNELTEYTGLAKRKLIKIVKYLEMRGYIEKRAFIGKDVIFSITDLGFSELYKHYIYMRKLIDDMEFTVCSKFDC</sequence>
<comment type="caution">
    <text evidence="2">The sequence shown here is derived from an EMBL/GenBank/DDBJ whole genome shotgun (WGS) entry which is preliminary data.</text>
</comment>
<keyword evidence="3" id="KW-1185">Reference proteome</keyword>
<evidence type="ECO:0000313" key="2">
    <source>
        <dbReference type="EMBL" id="EZQ04733.1"/>
    </source>
</evidence>
<dbReference type="Pfam" id="PF12802">
    <property type="entry name" value="MarR_2"/>
    <property type="match status" value="1"/>
</dbReference>
<dbReference type="OrthoDB" id="42947at2157"/>
<gene>
    <name evidence="2" type="ORF">CM19_08440</name>
</gene>
<proteinExistence type="predicted"/>
<dbReference type="Proteomes" id="UP000024332">
    <property type="component" value="Unassembled WGS sequence"/>
</dbReference>
<dbReference type="AlphaFoldDB" id="A0A031LPJ1"/>
<name>A0A031LPJ1_9CREN</name>
<dbReference type="InterPro" id="IPR036388">
    <property type="entry name" value="WH-like_DNA-bd_sf"/>
</dbReference>
<organism evidence="2 3">
    <name type="scientific">Candidatus Acidianus copahuensis</name>
    <dbReference type="NCBI Taxonomy" id="1160895"/>
    <lineage>
        <taxon>Archaea</taxon>
        <taxon>Thermoproteota</taxon>
        <taxon>Thermoprotei</taxon>
        <taxon>Sulfolobales</taxon>
        <taxon>Sulfolobaceae</taxon>
        <taxon>Acidianus</taxon>
    </lineage>
</organism>
<feature type="domain" description="HTH marR-type" evidence="1">
    <location>
        <begin position="2"/>
        <end position="49"/>
    </location>
</feature>
<dbReference type="Gene3D" id="1.10.10.10">
    <property type="entry name" value="Winged helix-like DNA-binding domain superfamily/Winged helix DNA-binding domain"/>
    <property type="match status" value="1"/>
</dbReference>
<dbReference type="EMBL" id="JFZT01000045">
    <property type="protein sequence ID" value="EZQ04733.1"/>
    <property type="molecule type" value="Genomic_DNA"/>
</dbReference>
<evidence type="ECO:0000259" key="1">
    <source>
        <dbReference type="Pfam" id="PF12802"/>
    </source>
</evidence>
<dbReference type="InterPro" id="IPR036390">
    <property type="entry name" value="WH_DNA-bd_sf"/>
</dbReference>
<evidence type="ECO:0000313" key="3">
    <source>
        <dbReference type="Proteomes" id="UP000024332"/>
    </source>
</evidence>
<dbReference type="InterPro" id="IPR000835">
    <property type="entry name" value="HTH_MarR-typ"/>
</dbReference>